<sequence>VTVHTDKHGNPVHVRLPGRPARRVEVVRERWRIDDEWWREPISREYLAVVLDDGRVLTLYHDLADGSWYVQKG</sequence>
<protein>
    <submittedName>
        <fullName evidence="1">Uncharacterized protein</fullName>
    </submittedName>
</protein>
<reference evidence="1" key="1">
    <citation type="submission" date="2018-05" db="EMBL/GenBank/DDBJ databases">
        <authorList>
            <person name="Lanie J.A."/>
            <person name="Ng W.-L."/>
            <person name="Kazmierczak K.M."/>
            <person name="Andrzejewski T.M."/>
            <person name="Davidsen T.M."/>
            <person name="Wayne K.J."/>
            <person name="Tettelin H."/>
            <person name="Glass J.I."/>
            <person name="Rusch D."/>
            <person name="Podicherti R."/>
            <person name="Tsui H.-C.T."/>
            <person name="Winkler M.E."/>
        </authorList>
    </citation>
    <scope>NUCLEOTIDE SEQUENCE</scope>
</reference>
<dbReference type="EMBL" id="UINC01075848">
    <property type="protein sequence ID" value="SVC14437.1"/>
    <property type="molecule type" value="Genomic_DNA"/>
</dbReference>
<evidence type="ECO:0000313" key="1">
    <source>
        <dbReference type="EMBL" id="SVC14437.1"/>
    </source>
</evidence>
<name>A0A382JTZ3_9ZZZZ</name>
<accession>A0A382JTZ3</accession>
<feature type="non-terminal residue" evidence="1">
    <location>
        <position position="1"/>
    </location>
</feature>
<gene>
    <name evidence="1" type="ORF">METZ01_LOCUS267291</name>
</gene>
<proteinExistence type="predicted"/>
<organism evidence="1">
    <name type="scientific">marine metagenome</name>
    <dbReference type="NCBI Taxonomy" id="408172"/>
    <lineage>
        <taxon>unclassified sequences</taxon>
        <taxon>metagenomes</taxon>
        <taxon>ecological metagenomes</taxon>
    </lineage>
</organism>
<dbReference type="AlphaFoldDB" id="A0A382JTZ3"/>